<dbReference type="Pfam" id="PF24872">
    <property type="entry name" value="DUF2110_N"/>
    <property type="match status" value="1"/>
</dbReference>
<dbReference type="InterPro" id="IPR056757">
    <property type="entry name" value="DUF2110_C"/>
</dbReference>
<dbReference type="AlphaFoldDB" id="A0AA51UKI9"/>
<protein>
    <submittedName>
        <fullName evidence="4">DUF2110 family protein</fullName>
    </submittedName>
</protein>
<organism evidence="4 5">
    <name type="scientific">Methanolobus sediminis</name>
    <dbReference type="NCBI Taxonomy" id="3072978"/>
    <lineage>
        <taxon>Archaea</taxon>
        <taxon>Methanobacteriati</taxon>
        <taxon>Methanobacteriota</taxon>
        <taxon>Stenosarchaea group</taxon>
        <taxon>Methanomicrobia</taxon>
        <taxon>Methanosarcinales</taxon>
        <taxon>Methanosarcinaceae</taxon>
        <taxon>Methanolobus</taxon>
    </lineage>
</organism>
<dbReference type="Proteomes" id="UP001182908">
    <property type="component" value="Chromosome"/>
</dbReference>
<dbReference type="InterPro" id="IPR056756">
    <property type="entry name" value="DUF2110_central"/>
</dbReference>
<dbReference type="Pfam" id="PF24873">
    <property type="entry name" value="DUF2110_C"/>
    <property type="match status" value="1"/>
</dbReference>
<sequence length="229" mass="25679">MMMVTKLLIKIYGNRERATHSAEVLVNNELKELDASAEFSVSDDNWFTVDIAGEDSEFASNFLIQKFGTPVTEIVKNEIYHGFIRQIHDEEIVVDVGVLVTIPRKNLNNLGTGTAKQIATRFGIIRHLPVKVEITDEKTKTGIFTREQADLWWSWKKSEQDRVIANSVTRSELKAAIKKTGHARDIYGIERLGLMEHMITCRENTDGPGIVAAIGKLVKGELGVVRTSN</sequence>
<dbReference type="GeneID" id="84231174"/>
<dbReference type="KEGG" id="mseb:RE474_00615"/>
<feature type="domain" description="DUF2110" evidence="3">
    <location>
        <begin position="160"/>
        <end position="225"/>
    </location>
</feature>
<keyword evidence="5" id="KW-1185">Reference proteome</keyword>
<evidence type="ECO:0000259" key="3">
    <source>
        <dbReference type="Pfam" id="PF24873"/>
    </source>
</evidence>
<evidence type="ECO:0000259" key="2">
    <source>
        <dbReference type="Pfam" id="PF24872"/>
    </source>
</evidence>
<dbReference type="Pfam" id="PF09883">
    <property type="entry name" value="DUF2110"/>
    <property type="match status" value="1"/>
</dbReference>
<evidence type="ECO:0000313" key="4">
    <source>
        <dbReference type="EMBL" id="WMW25254.1"/>
    </source>
</evidence>
<accession>A0AA51UKI9</accession>
<name>A0AA51UKI9_9EURY</name>
<feature type="domain" description="DUF2110" evidence="2">
    <location>
        <begin position="6"/>
        <end position="72"/>
    </location>
</feature>
<reference evidence="4 5" key="1">
    <citation type="submission" date="2023-08" db="EMBL/GenBank/DDBJ databases">
        <title>Methanolobus mangrovi sp. nov. and Methanolobus sediminis sp. nov, two novel methylotrophic methanogens isolated from mangrove sediments in China.</title>
        <authorList>
            <person name="Zhou J."/>
        </authorList>
    </citation>
    <scope>NUCLEOTIDE SEQUENCE [LARGE SCALE GENOMIC DNA]</scope>
    <source>
        <strain evidence="4 5">FTZ6</strain>
    </source>
</reference>
<evidence type="ECO:0000313" key="5">
    <source>
        <dbReference type="Proteomes" id="UP001182908"/>
    </source>
</evidence>
<dbReference type="InterPro" id="IPR056758">
    <property type="entry name" value="DUF2110_N"/>
</dbReference>
<proteinExistence type="predicted"/>
<gene>
    <name evidence="4" type="ORF">RE474_00615</name>
</gene>
<feature type="domain" description="DUF2110" evidence="1">
    <location>
        <begin position="76"/>
        <end position="156"/>
    </location>
</feature>
<evidence type="ECO:0000259" key="1">
    <source>
        <dbReference type="Pfam" id="PF09883"/>
    </source>
</evidence>
<dbReference type="RefSeq" id="WP_309311061.1">
    <property type="nucleotide sequence ID" value="NZ_CP133592.1"/>
</dbReference>
<dbReference type="EMBL" id="CP133592">
    <property type="protein sequence ID" value="WMW25254.1"/>
    <property type="molecule type" value="Genomic_DNA"/>
</dbReference>